<organism evidence="7 8">
    <name type="scientific">Cladophialophora chaetospira</name>
    <dbReference type="NCBI Taxonomy" id="386627"/>
    <lineage>
        <taxon>Eukaryota</taxon>
        <taxon>Fungi</taxon>
        <taxon>Dikarya</taxon>
        <taxon>Ascomycota</taxon>
        <taxon>Pezizomycotina</taxon>
        <taxon>Eurotiomycetes</taxon>
        <taxon>Chaetothyriomycetidae</taxon>
        <taxon>Chaetothyriales</taxon>
        <taxon>Herpotrichiellaceae</taxon>
        <taxon>Cladophialophora</taxon>
    </lineage>
</organism>
<dbReference type="PRINTS" id="PR00420">
    <property type="entry name" value="RNGMNOXGNASE"/>
</dbReference>
<evidence type="ECO:0000256" key="5">
    <source>
        <dbReference type="SAM" id="MobiDB-lite"/>
    </source>
</evidence>
<dbReference type="Proteomes" id="UP001172673">
    <property type="component" value="Unassembled WGS sequence"/>
</dbReference>
<dbReference type="PANTHER" id="PTHR43004:SF19">
    <property type="entry name" value="BINDING MONOOXYGENASE, PUTATIVE (JCVI)-RELATED"/>
    <property type="match status" value="1"/>
</dbReference>
<dbReference type="InterPro" id="IPR036188">
    <property type="entry name" value="FAD/NAD-bd_sf"/>
</dbReference>
<comment type="caution">
    <text evidence="7">The sequence shown here is derived from an EMBL/GenBank/DDBJ whole genome shotgun (WGS) entry which is preliminary data.</text>
</comment>
<evidence type="ECO:0000313" key="7">
    <source>
        <dbReference type="EMBL" id="KAJ9603448.1"/>
    </source>
</evidence>
<dbReference type="Gene3D" id="3.30.9.10">
    <property type="entry name" value="D-Amino Acid Oxidase, subunit A, domain 2"/>
    <property type="match status" value="1"/>
</dbReference>
<evidence type="ECO:0000256" key="4">
    <source>
        <dbReference type="ARBA" id="ARBA00023002"/>
    </source>
</evidence>
<name>A0AA38WYE4_9EURO</name>
<evidence type="ECO:0000256" key="2">
    <source>
        <dbReference type="ARBA" id="ARBA00022630"/>
    </source>
</evidence>
<keyword evidence="3" id="KW-0274">FAD</keyword>
<comment type="cofactor">
    <cofactor evidence="1">
        <name>FAD</name>
        <dbReference type="ChEBI" id="CHEBI:57692"/>
    </cofactor>
</comment>
<sequence>MAASNNEEALNGVHGHQDNGHQENGVDDIASSSQVLVVGGGAVGSLTAYKLGRAGIDVTVIEKLPGVSDSPRACGYYGAVHFMLHEVGLYDLIRKEGFMTRGLCWRKKPTDDGKGGKASGDMIAIQPLSAPNDTTFEVGAGLLNLPQADLNKLFLREALKTGHVRVHYNTELVSILENDPSTGVTVRLRNNETNAERKLHASYLVGADGAHSVVRKALSLPFPGHTWPERLIATNVMVYNEIDPIWHTFFVIDPVHYTIATPLEDPVPGKTTLWRYTIAAAPDDTRKVEELITDENIMGLYENCMAGPRPLQVEIKARTTYKIHQRCVPTMRKGNCLLAGDAAHVNCPYGALGLNTGMLDADALAETLIMILNEPQKYPKADDLLSLYSDERRKVFQFFVDPTSTQNKLRLHSHPEETASQEDWLFRMMRDPSKLSPRQLEELARPYYETWRTDMRKLVGDLA</sequence>
<gene>
    <name evidence="7" type="ORF">H2200_012226</name>
</gene>
<dbReference type="GO" id="GO:0016709">
    <property type="term" value="F:oxidoreductase activity, acting on paired donors, with incorporation or reduction of molecular oxygen, NAD(P)H as one donor, and incorporation of one atom of oxygen"/>
    <property type="evidence" value="ECO:0007669"/>
    <property type="project" value="UniProtKB-ARBA"/>
</dbReference>
<reference evidence="7" key="1">
    <citation type="submission" date="2022-10" db="EMBL/GenBank/DDBJ databases">
        <title>Culturing micro-colonial fungi from biological soil crusts in the Mojave desert and describing Neophaeococcomyces mojavensis, and introducing the new genera and species Taxawa tesnikishii.</title>
        <authorList>
            <person name="Kurbessoian T."/>
            <person name="Stajich J.E."/>
        </authorList>
    </citation>
    <scope>NUCLEOTIDE SEQUENCE</scope>
    <source>
        <strain evidence="7">TK_41</strain>
    </source>
</reference>
<keyword evidence="8" id="KW-1185">Reference proteome</keyword>
<evidence type="ECO:0000259" key="6">
    <source>
        <dbReference type="Pfam" id="PF01494"/>
    </source>
</evidence>
<keyword evidence="2" id="KW-0285">Flavoprotein</keyword>
<evidence type="ECO:0000256" key="1">
    <source>
        <dbReference type="ARBA" id="ARBA00001974"/>
    </source>
</evidence>
<dbReference type="InterPro" id="IPR002938">
    <property type="entry name" value="FAD-bd"/>
</dbReference>
<dbReference type="AlphaFoldDB" id="A0AA38WYE4"/>
<evidence type="ECO:0000256" key="3">
    <source>
        <dbReference type="ARBA" id="ARBA00022827"/>
    </source>
</evidence>
<feature type="domain" description="FAD-binding" evidence="6">
    <location>
        <begin position="33"/>
        <end position="401"/>
    </location>
</feature>
<protein>
    <recommendedName>
        <fullName evidence="6">FAD-binding domain-containing protein</fullName>
    </recommendedName>
</protein>
<dbReference type="GO" id="GO:0071949">
    <property type="term" value="F:FAD binding"/>
    <property type="evidence" value="ECO:0007669"/>
    <property type="project" value="InterPro"/>
</dbReference>
<dbReference type="InterPro" id="IPR050641">
    <property type="entry name" value="RIFMO-like"/>
</dbReference>
<dbReference type="EMBL" id="JAPDRK010000022">
    <property type="protein sequence ID" value="KAJ9603448.1"/>
    <property type="molecule type" value="Genomic_DNA"/>
</dbReference>
<proteinExistence type="predicted"/>
<evidence type="ECO:0000313" key="8">
    <source>
        <dbReference type="Proteomes" id="UP001172673"/>
    </source>
</evidence>
<dbReference type="PANTHER" id="PTHR43004">
    <property type="entry name" value="TRK SYSTEM POTASSIUM UPTAKE PROTEIN"/>
    <property type="match status" value="1"/>
</dbReference>
<feature type="region of interest" description="Disordered" evidence="5">
    <location>
        <begin position="1"/>
        <end position="26"/>
    </location>
</feature>
<keyword evidence="4" id="KW-0560">Oxidoreductase</keyword>
<dbReference type="SUPFAM" id="SSF51905">
    <property type="entry name" value="FAD/NAD(P)-binding domain"/>
    <property type="match status" value="1"/>
</dbReference>
<accession>A0AA38WYE4</accession>
<dbReference type="Gene3D" id="3.50.50.60">
    <property type="entry name" value="FAD/NAD(P)-binding domain"/>
    <property type="match status" value="1"/>
</dbReference>
<dbReference type="Pfam" id="PF01494">
    <property type="entry name" value="FAD_binding_3"/>
    <property type="match status" value="1"/>
</dbReference>